<keyword evidence="1" id="KW-0732">Signal</keyword>
<protein>
    <submittedName>
        <fullName evidence="2">Uncharacterized protein</fullName>
    </submittedName>
</protein>
<feature type="chain" id="PRO_5037088505" evidence="1">
    <location>
        <begin position="21"/>
        <end position="74"/>
    </location>
</feature>
<dbReference type="AlphaFoldDB" id="A0A926NWB7"/>
<evidence type="ECO:0000313" key="2">
    <source>
        <dbReference type="EMBL" id="MBD1545310.1"/>
    </source>
</evidence>
<dbReference type="RefSeq" id="WP_190289972.1">
    <property type="nucleotide sequence ID" value="NZ_JABFCZ010000003.1"/>
</dbReference>
<evidence type="ECO:0000256" key="1">
    <source>
        <dbReference type="SAM" id="SignalP"/>
    </source>
</evidence>
<feature type="signal peptide" evidence="1">
    <location>
        <begin position="1"/>
        <end position="20"/>
    </location>
</feature>
<accession>A0A926NWB7</accession>
<sequence length="74" mass="7672">MQKIALAFATLIFATTVAAAYSLLNDTWFGTEEVAAGVLCKVKDVTVLAATADDCGKIGGEAIHTVTITKTPVN</sequence>
<evidence type="ECO:0000313" key="3">
    <source>
        <dbReference type="Proteomes" id="UP000598467"/>
    </source>
</evidence>
<comment type="caution">
    <text evidence="2">The sequence shown here is derived from an EMBL/GenBank/DDBJ whole genome shotgun (WGS) entry which is preliminary data.</text>
</comment>
<reference evidence="2" key="1">
    <citation type="submission" date="2020-05" db="EMBL/GenBank/DDBJ databases">
        <title>Identification of trans-AT polyketide cluster in two marine bacteria, producers of a novel glutaramide-containing polyketide sesbanimide D and analogs.</title>
        <authorList>
            <person name="Kacar D."/>
            <person name="Rodriguez P."/>
            <person name="Canedo L."/>
            <person name="Gonzalez E."/>
            <person name="Galan B."/>
            <person name="De La Calle F."/>
            <person name="Garcia J.L."/>
        </authorList>
    </citation>
    <scope>NUCLEOTIDE SEQUENCE</scope>
    <source>
        <strain evidence="2">PHM038</strain>
    </source>
</reference>
<dbReference type="Proteomes" id="UP000598467">
    <property type="component" value="Unassembled WGS sequence"/>
</dbReference>
<organism evidence="2 3">
    <name type="scientific">Roseibium aggregatum</name>
    <dbReference type="NCBI Taxonomy" id="187304"/>
    <lineage>
        <taxon>Bacteria</taxon>
        <taxon>Pseudomonadati</taxon>
        <taxon>Pseudomonadota</taxon>
        <taxon>Alphaproteobacteria</taxon>
        <taxon>Hyphomicrobiales</taxon>
        <taxon>Stappiaceae</taxon>
        <taxon>Roseibium</taxon>
    </lineage>
</organism>
<name>A0A926NWB7_9HYPH</name>
<gene>
    <name evidence="2" type="ORF">HK439_03480</name>
</gene>
<dbReference type="EMBL" id="JABFCZ010000003">
    <property type="protein sequence ID" value="MBD1545310.1"/>
    <property type="molecule type" value="Genomic_DNA"/>
</dbReference>
<proteinExistence type="predicted"/>